<keyword evidence="3" id="KW-1185">Reference proteome</keyword>
<evidence type="ECO:0000256" key="1">
    <source>
        <dbReference type="SAM" id="SignalP"/>
    </source>
</evidence>
<feature type="chain" id="PRO_5045444766" description="C-type lysozyme inhibitor domain-containing protein" evidence="1">
    <location>
        <begin position="28"/>
        <end position="189"/>
    </location>
</feature>
<sequence length="189" mass="19472">MATLLFRFLAAGAFALAAAGVCVPAQAAPDTHPKAEAVLKAKAKAEAKAKAGPKAKRAATAAGAGAAAATAAAAAPAASPQDEAEPDITDTLVTEYACELGNKITIYTNANDEGHIALRWKKRLHRLNRVGTTTGALRFENPYWGLIWIGIPAKGILLDSKLNRQLANECKNAEQAAPIVAAAPAPKNG</sequence>
<dbReference type="Proteomes" id="UP001198602">
    <property type="component" value="Unassembled WGS sequence"/>
</dbReference>
<evidence type="ECO:0008006" key="4">
    <source>
        <dbReference type="Google" id="ProtNLM"/>
    </source>
</evidence>
<keyword evidence="1" id="KW-0732">Signal</keyword>
<evidence type="ECO:0000313" key="3">
    <source>
        <dbReference type="Proteomes" id="UP001198602"/>
    </source>
</evidence>
<gene>
    <name evidence="2" type="ORF">LE190_02985</name>
</gene>
<reference evidence="2 3" key="1">
    <citation type="submission" date="2021-07" db="EMBL/GenBank/DDBJ databases">
        <title>Characterization of Violacein-producing bacteria and related species.</title>
        <authorList>
            <person name="Wilson H.S."/>
            <person name="De Leon M.E."/>
        </authorList>
    </citation>
    <scope>NUCLEOTIDE SEQUENCE [LARGE SCALE GENOMIC DNA]</scope>
    <source>
        <strain evidence="2 3">HSC-2F05</strain>
    </source>
</reference>
<proteinExistence type="predicted"/>
<accession>A0ABS7Y5E2</accession>
<organism evidence="2 3">
    <name type="scientific">Massilia hydrophila</name>
    <dbReference type="NCBI Taxonomy" id="3044279"/>
    <lineage>
        <taxon>Bacteria</taxon>
        <taxon>Pseudomonadati</taxon>
        <taxon>Pseudomonadota</taxon>
        <taxon>Betaproteobacteria</taxon>
        <taxon>Burkholderiales</taxon>
        <taxon>Oxalobacteraceae</taxon>
        <taxon>Telluria group</taxon>
        <taxon>Massilia</taxon>
    </lineage>
</organism>
<dbReference type="RefSeq" id="WP_225237313.1">
    <property type="nucleotide sequence ID" value="NZ_JAHYBX010000001.1"/>
</dbReference>
<dbReference type="EMBL" id="JAHYBX010000001">
    <property type="protein sequence ID" value="MCA1854896.1"/>
    <property type="molecule type" value="Genomic_DNA"/>
</dbReference>
<comment type="caution">
    <text evidence="2">The sequence shown here is derived from an EMBL/GenBank/DDBJ whole genome shotgun (WGS) entry which is preliminary data.</text>
</comment>
<feature type="signal peptide" evidence="1">
    <location>
        <begin position="1"/>
        <end position="27"/>
    </location>
</feature>
<name>A0ABS7Y5E2_9BURK</name>
<evidence type="ECO:0000313" key="2">
    <source>
        <dbReference type="EMBL" id="MCA1854896.1"/>
    </source>
</evidence>
<protein>
    <recommendedName>
        <fullName evidence="4">C-type lysozyme inhibitor domain-containing protein</fullName>
    </recommendedName>
</protein>